<dbReference type="AlphaFoldDB" id="A0A4Q0XNL1"/>
<dbReference type="InterPro" id="IPR027417">
    <property type="entry name" value="P-loop_NTPase"/>
</dbReference>
<dbReference type="SUPFAM" id="SSF52540">
    <property type="entry name" value="P-loop containing nucleoside triphosphate hydrolases"/>
    <property type="match status" value="1"/>
</dbReference>
<dbReference type="InterPro" id="IPR052026">
    <property type="entry name" value="ExeA_AAA_ATPase_DNA-bind"/>
</dbReference>
<gene>
    <name evidence="2" type="ORF">CRV04_11025</name>
</gene>
<evidence type="ECO:0000313" key="3">
    <source>
        <dbReference type="Proteomes" id="UP000290657"/>
    </source>
</evidence>
<dbReference type="Proteomes" id="UP000290657">
    <property type="component" value="Unassembled WGS sequence"/>
</dbReference>
<dbReference type="InterPro" id="IPR008868">
    <property type="entry name" value="TniB"/>
</dbReference>
<reference evidence="2 3" key="1">
    <citation type="submission" date="2017-10" db="EMBL/GenBank/DDBJ databases">
        <title>Genomics of the genus Arcobacter.</title>
        <authorList>
            <person name="Perez-Cataluna A."/>
            <person name="Figueras M.J."/>
        </authorList>
    </citation>
    <scope>NUCLEOTIDE SEQUENCE [LARGE SCALE GENOMIC DNA]</scope>
    <source>
        <strain evidence="2 3">CECT 8987</strain>
    </source>
</reference>
<dbReference type="InterPro" id="IPR003593">
    <property type="entry name" value="AAA+_ATPase"/>
</dbReference>
<sequence>MQINYEHIHPDFQHLMSLSKEERTYSLDQDFMIYYPKAKEVIQVMSNFMNKPKKNRMQNLLLIGDPNMGKTTIAKKFYAMNPNKKMETLDGTTTLKPVIYVNIQGSSEKEFYTSILDQFWAPYRVSHSTLKLKQQAIHLLKICQVKTIIFDELHNLLRGTPTKQCTILDQIKNLSNELMIPMIGVGTKAAATLLYNDPQLVSRFDIIKLNKWDLNQEFRGLLQSFEKRLPLKKPSFLASKEKAVLLYELCQGNLGYLHQVLIACAEYAIEKDIEEITQEIIETIMDKKLAQITNPKDYATS</sequence>
<protein>
    <submittedName>
        <fullName evidence="2">Transposase</fullName>
    </submittedName>
</protein>
<evidence type="ECO:0000313" key="2">
    <source>
        <dbReference type="EMBL" id="RXJ54561.1"/>
    </source>
</evidence>
<evidence type="ECO:0000259" key="1">
    <source>
        <dbReference type="SMART" id="SM00382"/>
    </source>
</evidence>
<comment type="caution">
    <text evidence="2">The sequence shown here is derived from an EMBL/GenBank/DDBJ whole genome shotgun (WGS) entry which is preliminary data.</text>
</comment>
<dbReference type="Pfam" id="PF05621">
    <property type="entry name" value="TniB"/>
    <property type="match status" value="1"/>
</dbReference>
<dbReference type="RefSeq" id="WP_128996908.1">
    <property type="nucleotide sequence ID" value="NZ_PDKN01000009.1"/>
</dbReference>
<dbReference type="EMBL" id="PDKN01000009">
    <property type="protein sequence ID" value="RXJ54561.1"/>
    <property type="molecule type" value="Genomic_DNA"/>
</dbReference>
<dbReference type="OrthoDB" id="14765at2"/>
<keyword evidence="3" id="KW-1185">Reference proteome</keyword>
<proteinExistence type="predicted"/>
<organism evidence="2 3">
    <name type="scientific">Candidatus Marinarcus aquaticus</name>
    <dbReference type="NCBI Taxonomy" id="2044504"/>
    <lineage>
        <taxon>Bacteria</taxon>
        <taxon>Pseudomonadati</taxon>
        <taxon>Campylobacterota</taxon>
        <taxon>Epsilonproteobacteria</taxon>
        <taxon>Campylobacterales</taxon>
        <taxon>Arcobacteraceae</taxon>
        <taxon>Candidatus Marinarcus</taxon>
    </lineage>
</organism>
<accession>A0A4Q0XNL1</accession>
<dbReference type="Gene3D" id="3.40.50.300">
    <property type="entry name" value="P-loop containing nucleotide triphosphate hydrolases"/>
    <property type="match status" value="1"/>
</dbReference>
<dbReference type="PANTHER" id="PTHR35894">
    <property type="entry name" value="GENERAL SECRETION PATHWAY PROTEIN A-RELATED"/>
    <property type="match status" value="1"/>
</dbReference>
<name>A0A4Q0XNL1_9BACT</name>
<feature type="domain" description="AAA+ ATPase" evidence="1">
    <location>
        <begin position="56"/>
        <end position="214"/>
    </location>
</feature>
<dbReference type="SMART" id="SM00382">
    <property type="entry name" value="AAA"/>
    <property type="match status" value="1"/>
</dbReference>
<dbReference type="PANTHER" id="PTHR35894:SF1">
    <property type="entry name" value="PHOSPHORIBULOKINASE _ URIDINE KINASE FAMILY"/>
    <property type="match status" value="1"/>
</dbReference>